<protein>
    <submittedName>
        <fullName evidence="1">Uncharacterized protein</fullName>
    </submittedName>
</protein>
<dbReference type="Proteomes" id="UP000244450">
    <property type="component" value="Unassembled WGS sequence"/>
</dbReference>
<accession>A0A2T7BFG5</accession>
<dbReference type="EMBL" id="QCYK01000002">
    <property type="protein sequence ID" value="PUZ25027.1"/>
    <property type="molecule type" value="Genomic_DNA"/>
</dbReference>
<sequence length="640" mass="69981">MILHKDCMPIYRLWLDKPFCQPFVFPWELMLTDHFGCEQLTTATFTLKVEFLLDDDSPGTDITSSFAIALGLDADNKNVFVAQLKEYPENMPSSFRLQVTINNGDNVVYQQSTEAWAFVNDQCVTAWTMPSGDWGRVVAGRLVVNGIRYAVDATGAGLPDGLTFGVNSVRGEVSLGADAGFVYEIYGEDATGAEILFTNMGTVCGNDGRCTNTTVLLEGVFDCNAPDGRFTGSVLPLGDDFADDVRYRYMTRLKADLLELATGITRTISYNNRIQRTEWADKYQLISYQPLTTWQKNEVETILKGGRIFIQGVEYTFDNQTAFDREGIAGTTGWWLKLELSKFTGRKEYSCEVVCLTCLKPSLDAPIIQPVACDPITSLQATTAANEDGTVDLTINASNLTGATRFHIGYRVAGTTTYTYISPDPSTLPVTVPSLANDDYEIVVTKVMAESSCPPQTATSNATNLNPFDYLVVRYIWGTGAGRDLDTFTGFIDTGTAYDNDWVGYGQGDPKVPAGAADTAAYLYWASDNTQSGVEAVLMNLKQFVQDNVGVANEIHVRMNAVWYAQHLTGDVQVQLTTYLGGVMSRSGFDFVNTGGTQVDQVTLQANVSAQSTSANILNSTDVAIVKYNKNTKAATITLV</sequence>
<organism evidence="1 2">
    <name type="scientific">Chitinophaga parva</name>
    <dbReference type="NCBI Taxonomy" id="2169414"/>
    <lineage>
        <taxon>Bacteria</taxon>
        <taxon>Pseudomonadati</taxon>
        <taxon>Bacteroidota</taxon>
        <taxon>Chitinophagia</taxon>
        <taxon>Chitinophagales</taxon>
        <taxon>Chitinophagaceae</taxon>
        <taxon>Chitinophaga</taxon>
    </lineage>
</organism>
<evidence type="ECO:0000313" key="1">
    <source>
        <dbReference type="EMBL" id="PUZ25027.1"/>
    </source>
</evidence>
<dbReference type="RefSeq" id="WP_133177639.1">
    <property type="nucleotide sequence ID" value="NZ_QCYK01000002.1"/>
</dbReference>
<dbReference type="AlphaFoldDB" id="A0A2T7BFG5"/>
<evidence type="ECO:0000313" key="2">
    <source>
        <dbReference type="Proteomes" id="UP000244450"/>
    </source>
</evidence>
<comment type="caution">
    <text evidence="1">The sequence shown here is derived from an EMBL/GenBank/DDBJ whole genome shotgun (WGS) entry which is preliminary data.</text>
</comment>
<proteinExistence type="predicted"/>
<keyword evidence="2" id="KW-1185">Reference proteome</keyword>
<gene>
    <name evidence="1" type="ORF">DCC81_11985</name>
</gene>
<dbReference type="OrthoDB" id="1325302at2"/>
<name>A0A2T7BFG5_9BACT</name>
<reference evidence="1 2" key="1">
    <citation type="submission" date="2018-04" db="EMBL/GenBank/DDBJ databases">
        <title>Chitinophaga fuyangensis sp. nov., isolated from soil in a chemical factory.</title>
        <authorList>
            <person name="Chen K."/>
        </authorList>
    </citation>
    <scope>NUCLEOTIDE SEQUENCE [LARGE SCALE GENOMIC DNA]</scope>
    <source>
        <strain evidence="1 2">LY-1</strain>
    </source>
</reference>